<dbReference type="AlphaFoldDB" id="A0A2K9IZT7"/>
<name>A0A2K9IZT7_9BACI</name>
<protein>
    <recommendedName>
        <fullName evidence="2">YqzN/YkzM domain-containing protein</fullName>
    </recommendedName>
</protein>
<dbReference type="KEGG" id="vpn:A21D_02125"/>
<feature type="region of interest" description="Disordered" evidence="1">
    <location>
        <begin position="1"/>
        <end position="29"/>
    </location>
</feature>
<gene>
    <name evidence="3" type="ORF">A21D_02125</name>
</gene>
<feature type="compositionally biased region" description="Polar residues" evidence="1">
    <location>
        <begin position="1"/>
        <end position="11"/>
    </location>
</feature>
<organism evidence="3 4">
    <name type="scientific">Virgibacillus dokdonensis</name>
    <dbReference type="NCBI Taxonomy" id="302167"/>
    <lineage>
        <taxon>Bacteria</taxon>
        <taxon>Bacillati</taxon>
        <taxon>Bacillota</taxon>
        <taxon>Bacilli</taxon>
        <taxon>Bacillales</taxon>
        <taxon>Bacillaceae</taxon>
        <taxon>Virgibacillus</taxon>
    </lineage>
</organism>
<feature type="domain" description="YqzN/YkzM" evidence="2">
    <location>
        <begin position="29"/>
        <end position="80"/>
    </location>
</feature>
<evidence type="ECO:0000256" key="1">
    <source>
        <dbReference type="SAM" id="MobiDB-lite"/>
    </source>
</evidence>
<evidence type="ECO:0000313" key="3">
    <source>
        <dbReference type="EMBL" id="AUJ25189.1"/>
    </source>
</evidence>
<sequence length="82" mass="9436">MSAAKQQQNKQAEVKKETSASVTSTAYKEPEFSLTELRKHSRKLFGVKPEVFDGAFFNTKKHTSTKREAEKLIQSYLKREVK</sequence>
<dbReference type="EMBL" id="CP018622">
    <property type="protein sequence ID" value="AUJ25189.1"/>
    <property type="molecule type" value="Genomic_DNA"/>
</dbReference>
<dbReference type="RefSeq" id="WP_199689976.1">
    <property type="nucleotide sequence ID" value="NZ_CP018622.1"/>
</dbReference>
<proteinExistence type="predicted"/>
<accession>A0A2K9IZT7</accession>
<dbReference type="Pfam" id="PF26160">
    <property type="entry name" value="YqzN_YkzM"/>
    <property type="match status" value="1"/>
</dbReference>
<dbReference type="InterPro" id="IPR058869">
    <property type="entry name" value="YqzN_YkzM"/>
</dbReference>
<dbReference type="Proteomes" id="UP000234237">
    <property type="component" value="Chromosome"/>
</dbReference>
<evidence type="ECO:0000259" key="2">
    <source>
        <dbReference type="Pfam" id="PF26160"/>
    </source>
</evidence>
<reference evidence="4" key="1">
    <citation type="submission" date="2016-11" db="EMBL/GenBank/DDBJ databases">
        <title>Complete genome sequence of Virgibacillus pantothenticus 21D, a halophilic bacterium isolated from the deep hypersaline anoxic basin Discovery in the Mediterranean Sea.</title>
        <authorList>
            <person name="Zeaiter Z."/>
            <person name="Booth J.M."/>
            <person name="Prosdocimi E.M."/>
            <person name="Mapelli F."/>
            <person name="Fusi M."/>
            <person name="Daffonchio D."/>
            <person name="Borin S."/>
            <person name="Crotti E."/>
        </authorList>
    </citation>
    <scope>NUCLEOTIDE SEQUENCE [LARGE SCALE GENOMIC DNA]</scope>
    <source>
        <strain evidence="4">21D</strain>
    </source>
</reference>
<evidence type="ECO:0000313" key="4">
    <source>
        <dbReference type="Proteomes" id="UP000234237"/>
    </source>
</evidence>